<dbReference type="Pfam" id="PF00497">
    <property type="entry name" value="SBP_bac_3"/>
    <property type="match status" value="1"/>
</dbReference>
<dbReference type="EMBL" id="SNYM01000009">
    <property type="protein sequence ID" value="TDQ47644.1"/>
    <property type="molecule type" value="Genomic_DNA"/>
</dbReference>
<dbReference type="AlphaFoldDB" id="A0A4R6UVV5"/>
<accession>A0A4R6UVV5</accession>
<organism evidence="5 6">
    <name type="scientific">Permianibacter aggregans</name>
    <dbReference type="NCBI Taxonomy" id="1510150"/>
    <lineage>
        <taxon>Bacteria</taxon>
        <taxon>Pseudomonadati</taxon>
        <taxon>Pseudomonadota</taxon>
        <taxon>Gammaproteobacteria</taxon>
        <taxon>Pseudomonadales</taxon>
        <taxon>Pseudomonadaceae</taxon>
        <taxon>Permianibacter</taxon>
    </lineage>
</organism>
<dbReference type="RefSeq" id="WP_157591262.1">
    <property type="nucleotide sequence ID" value="NZ_CP037953.1"/>
</dbReference>
<dbReference type="InterPro" id="IPR001638">
    <property type="entry name" value="Solute-binding_3/MltF_N"/>
</dbReference>
<dbReference type="Gene3D" id="3.40.190.10">
    <property type="entry name" value="Periplasmic binding protein-like II"/>
    <property type="match status" value="2"/>
</dbReference>
<proteinExistence type="inferred from homology"/>
<sequence length="262" mass="30296">MRRVCLAMLLLTVAFSSARAGELDGIVRICEDEHGWRPFSYWEAASGRAQVIGFSVDIIDRIFTEASQAYRIEMVPWARCLRALMDGQSYDMTLSISHSKERAEKLLLSAPYYQTTTHLFYRRVRFAEQPSFTSPQHLSRFRLCGLHGAVFPNIDIPPASIEQSAQNMSSLLDKLRRDRCDFVVNALEVWRNDPVTRELHLHWDPISSVRIAWQTPQHYYMAMANPDSGRARALKSIVDQGLQQLQQRGELQLLRKKWRLDE</sequence>
<keyword evidence="6" id="KW-1185">Reference proteome</keyword>
<dbReference type="SUPFAM" id="SSF53850">
    <property type="entry name" value="Periplasmic binding protein-like II"/>
    <property type="match status" value="1"/>
</dbReference>
<evidence type="ECO:0000313" key="5">
    <source>
        <dbReference type="EMBL" id="TDQ47644.1"/>
    </source>
</evidence>
<evidence type="ECO:0000256" key="3">
    <source>
        <dbReference type="SAM" id="SignalP"/>
    </source>
</evidence>
<evidence type="ECO:0000256" key="2">
    <source>
        <dbReference type="ARBA" id="ARBA00022729"/>
    </source>
</evidence>
<evidence type="ECO:0000313" key="6">
    <source>
        <dbReference type="Proteomes" id="UP000295375"/>
    </source>
</evidence>
<evidence type="ECO:0000256" key="1">
    <source>
        <dbReference type="ARBA" id="ARBA00010333"/>
    </source>
</evidence>
<dbReference type="Proteomes" id="UP000295375">
    <property type="component" value="Unassembled WGS sequence"/>
</dbReference>
<dbReference type="PANTHER" id="PTHR35936">
    <property type="entry name" value="MEMBRANE-BOUND LYTIC MUREIN TRANSGLYCOSYLASE F"/>
    <property type="match status" value="1"/>
</dbReference>
<comment type="caution">
    <text evidence="5">The sequence shown here is derived from an EMBL/GenBank/DDBJ whole genome shotgun (WGS) entry which is preliminary data.</text>
</comment>
<feature type="signal peptide" evidence="3">
    <location>
        <begin position="1"/>
        <end position="20"/>
    </location>
</feature>
<protein>
    <submittedName>
        <fullName evidence="5">ABC-type amino acid transport substrate-binding protein</fullName>
    </submittedName>
</protein>
<comment type="similarity">
    <text evidence="1">Belongs to the bacterial solute-binding protein 3 family.</text>
</comment>
<reference evidence="5 6" key="1">
    <citation type="submission" date="2019-03" db="EMBL/GenBank/DDBJ databases">
        <title>Genomic Encyclopedia of Type Strains, Phase IV (KMG-IV): sequencing the most valuable type-strain genomes for metagenomic binning, comparative biology and taxonomic classification.</title>
        <authorList>
            <person name="Goeker M."/>
        </authorList>
    </citation>
    <scope>NUCLEOTIDE SEQUENCE [LARGE SCALE GENOMIC DNA]</scope>
    <source>
        <strain evidence="5 6">DSM 103792</strain>
    </source>
</reference>
<feature type="domain" description="Solute-binding protein family 3/N-terminal" evidence="4">
    <location>
        <begin position="35"/>
        <end position="258"/>
    </location>
</feature>
<keyword evidence="2 3" id="KW-0732">Signal</keyword>
<gene>
    <name evidence="5" type="ORF">EV696_10948</name>
</gene>
<dbReference type="PANTHER" id="PTHR35936:SF25">
    <property type="entry name" value="ABC TRANSPORTER SUBSTRATE-BINDING PROTEIN"/>
    <property type="match status" value="1"/>
</dbReference>
<evidence type="ECO:0000259" key="4">
    <source>
        <dbReference type="Pfam" id="PF00497"/>
    </source>
</evidence>
<feature type="chain" id="PRO_5020991964" evidence="3">
    <location>
        <begin position="21"/>
        <end position="262"/>
    </location>
</feature>
<name>A0A4R6UVV5_9GAMM</name>